<keyword evidence="8" id="KW-0460">Magnesium</keyword>
<dbReference type="EC" id="3.6.1.55" evidence="12"/>
<keyword evidence="7 18" id="KW-0378">Hydrolase</keyword>
<name>A0ABV7HI24_9GAMM</name>
<keyword evidence="9" id="KW-0234">DNA repair</keyword>
<keyword evidence="3" id="KW-0515">Mutator protein</keyword>
<feature type="domain" description="Nudix hydrolase" evidence="17">
    <location>
        <begin position="1"/>
        <end position="129"/>
    </location>
</feature>
<dbReference type="InterPro" id="IPR013785">
    <property type="entry name" value="Aldolase_TIM"/>
</dbReference>
<evidence type="ECO:0000256" key="4">
    <source>
        <dbReference type="ARBA" id="ARBA00022705"/>
    </source>
</evidence>
<dbReference type="PROSITE" id="PS51462">
    <property type="entry name" value="NUDIX"/>
    <property type="match status" value="1"/>
</dbReference>
<gene>
    <name evidence="18" type="ORF">ACFOEK_20985</name>
</gene>
<dbReference type="Gene3D" id="3.90.79.10">
    <property type="entry name" value="Nucleoside Triphosphate Pyrophosphohydrolase"/>
    <property type="match status" value="1"/>
</dbReference>
<dbReference type="PANTHER" id="PTHR47707:SF1">
    <property type="entry name" value="NUDIX HYDROLASE FAMILY PROTEIN"/>
    <property type="match status" value="1"/>
</dbReference>
<evidence type="ECO:0000313" key="19">
    <source>
        <dbReference type="Proteomes" id="UP001595476"/>
    </source>
</evidence>
<dbReference type="InterPro" id="IPR029119">
    <property type="entry name" value="MutY_C"/>
</dbReference>
<dbReference type="SUPFAM" id="SSF51391">
    <property type="entry name" value="Thiamin phosphate synthase"/>
    <property type="match status" value="1"/>
</dbReference>
<dbReference type="NCBIfam" id="TIGR00586">
    <property type="entry name" value="mutt"/>
    <property type="match status" value="1"/>
</dbReference>
<evidence type="ECO:0000256" key="3">
    <source>
        <dbReference type="ARBA" id="ARBA00022457"/>
    </source>
</evidence>
<comment type="catalytic activity">
    <reaction evidence="10">
        <text>8-oxo-dGTP + H2O = 8-oxo-dGMP + diphosphate + H(+)</text>
        <dbReference type="Rhea" id="RHEA:31575"/>
        <dbReference type="ChEBI" id="CHEBI:15377"/>
        <dbReference type="ChEBI" id="CHEBI:15378"/>
        <dbReference type="ChEBI" id="CHEBI:33019"/>
        <dbReference type="ChEBI" id="CHEBI:63224"/>
        <dbReference type="ChEBI" id="CHEBI:77896"/>
        <dbReference type="EC" id="3.6.1.55"/>
    </reaction>
</comment>
<evidence type="ECO:0000256" key="14">
    <source>
        <dbReference type="ARBA" id="ARBA00041592"/>
    </source>
</evidence>
<dbReference type="GO" id="GO:0016787">
    <property type="term" value="F:hydrolase activity"/>
    <property type="evidence" value="ECO:0007669"/>
    <property type="project" value="UniProtKB-KW"/>
</dbReference>
<keyword evidence="4" id="KW-0235">DNA replication</keyword>
<keyword evidence="6" id="KW-0227">DNA damage</keyword>
<dbReference type="Gene3D" id="3.20.20.70">
    <property type="entry name" value="Aldolase class I"/>
    <property type="match status" value="1"/>
</dbReference>
<dbReference type="InterPro" id="IPR022998">
    <property type="entry name" value="ThiamineP_synth_TenI"/>
</dbReference>
<dbReference type="PROSITE" id="PS00893">
    <property type="entry name" value="NUDIX_BOX"/>
    <property type="match status" value="1"/>
</dbReference>
<organism evidence="18 19">
    <name type="scientific">Litoribrevibacter euphylliae</name>
    <dbReference type="NCBI Taxonomy" id="1834034"/>
    <lineage>
        <taxon>Bacteria</taxon>
        <taxon>Pseudomonadati</taxon>
        <taxon>Pseudomonadota</taxon>
        <taxon>Gammaproteobacteria</taxon>
        <taxon>Oceanospirillales</taxon>
        <taxon>Oceanospirillaceae</taxon>
        <taxon>Litoribrevibacter</taxon>
    </lineage>
</organism>
<dbReference type="Proteomes" id="UP001595476">
    <property type="component" value="Unassembled WGS sequence"/>
</dbReference>
<dbReference type="CDD" id="cd00564">
    <property type="entry name" value="TMP_TenI"/>
    <property type="match status" value="1"/>
</dbReference>
<comment type="similarity">
    <text evidence="2">Belongs to the Nudix hydrolase family.</text>
</comment>
<comment type="caution">
    <text evidence="18">The sequence shown here is derived from an EMBL/GenBank/DDBJ whole genome shotgun (WGS) entry which is preliminary data.</text>
</comment>
<proteinExistence type="inferred from homology"/>
<accession>A0ABV7HI24</accession>
<dbReference type="Pfam" id="PF14815">
    <property type="entry name" value="NUDIX_4"/>
    <property type="match status" value="1"/>
</dbReference>
<dbReference type="EMBL" id="JBHRSZ010000010">
    <property type="protein sequence ID" value="MFC3153528.1"/>
    <property type="molecule type" value="Genomic_DNA"/>
</dbReference>
<comment type="catalytic activity">
    <reaction evidence="11">
        <text>8-oxo-GTP + H2O = 8-oxo-GMP + diphosphate + H(+)</text>
        <dbReference type="Rhea" id="RHEA:67616"/>
        <dbReference type="ChEBI" id="CHEBI:15377"/>
        <dbReference type="ChEBI" id="CHEBI:15378"/>
        <dbReference type="ChEBI" id="CHEBI:33019"/>
        <dbReference type="ChEBI" id="CHEBI:143553"/>
        <dbReference type="ChEBI" id="CHEBI:145694"/>
    </reaction>
</comment>
<dbReference type="InterPro" id="IPR036206">
    <property type="entry name" value="ThiamineP_synth_sf"/>
</dbReference>
<evidence type="ECO:0000256" key="8">
    <source>
        <dbReference type="ARBA" id="ARBA00022842"/>
    </source>
</evidence>
<evidence type="ECO:0000256" key="13">
    <source>
        <dbReference type="ARBA" id="ARBA00040794"/>
    </source>
</evidence>
<keyword evidence="19" id="KW-1185">Reference proteome</keyword>
<dbReference type="Pfam" id="PF02581">
    <property type="entry name" value="TMP-TENI"/>
    <property type="match status" value="1"/>
</dbReference>
<dbReference type="NCBIfam" id="NF006530">
    <property type="entry name" value="PRK08999.1"/>
    <property type="match status" value="1"/>
</dbReference>
<dbReference type="InterPro" id="IPR003561">
    <property type="entry name" value="Mutator_MutT"/>
</dbReference>
<evidence type="ECO:0000256" key="12">
    <source>
        <dbReference type="ARBA" id="ARBA00038905"/>
    </source>
</evidence>
<dbReference type="CDD" id="cd03425">
    <property type="entry name" value="NUDIX_MutT_NudA_like"/>
    <property type="match status" value="1"/>
</dbReference>
<evidence type="ECO:0000256" key="15">
    <source>
        <dbReference type="ARBA" id="ARBA00041979"/>
    </source>
</evidence>
<dbReference type="PRINTS" id="PR00502">
    <property type="entry name" value="NUDIXFAMILY"/>
</dbReference>
<dbReference type="RefSeq" id="WP_386723451.1">
    <property type="nucleotide sequence ID" value="NZ_JBHRSZ010000010.1"/>
</dbReference>
<dbReference type="InterPro" id="IPR020476">
    <property type="entry name" value="Nudix_hydrolase"/>
</dbReference>
<dbReference type="InterPro" id="IPR000086">
    <property type="entry name" value="NUDIX_hydrolase_dom"/>
</dbReference>
<protein>
    <recommendedName>
        <fullName evidence="13">8-oxo-dGTP diphosphatase</fullName>
        <ecNumber evidence="12">3.6.1.55</ecNumber>
    </recommendedName>
    <alternativeName>
        <fullName evidence="16">7,8-dihydro-8-oxoguanine-triphosphatase</fullName>
    </alternativeName>
    <alternativeName>
        <fullName evidence="15">Mutator protein MutT</fullName>
    </alternativeName>
    <alternativeName>
        <fullName evidence="14">dGTP pyrophosphohydrolase</fullName>
    </alternativeName>
</protein>
<evidence type="ECO:0000313" key="18">
    <source>
        <dbReference type="EMBL" id="MFC3153528.1"/>
    </source>
</evidence>
<evidence type="ECO:0000256" key="2">
    <source>
        <dbReference type="ARBA" id="ARBA00005582"/>
    </source>
</evidence>
<evidence type="ECO:0000256" key="7">
    <source>
        <dbReference type="ARBA" id="ARBA00022801"/>
    </source>
</evidence>
<evidence type="ECO:0000256" key="6">
    <source>
        <dbReference type="ARBA" id="ARBA00022763"/>
    </source>
</evidence>
<dbReference type="PANTHER" id="PTHR47707">
    <property type="entry name" value="8-OXO-DGTP DIPHOSPHATASE"/>
    <property type="match status" value="1"/>
</dbReference>
<dbReference type="InterPro" id="IPR020084">
    <property type="entry name" value="NUDIX_hydrolase_CS"/>
</dbReference>
<sequence length="294" mass="32685">MKVVHVAVAVIERENGDICIAKRADHQHQGGLWEFPGGKVEAGETITQALQREIHEELGIDVLAHSPLISVRYRYTDKHVLLDVHRIHQFEGEPHGKEGQPVVWCPKSQLKNYEFPAANKGILNALILPKQVAILDPISNEQVEYLTQSYAPDELVIYVRDENKSEFLTQLSDLKDKGYPVLQKNDPLMAHLTSAQLNSLEDRPDVIWLSASCHNEAEIEKANALEVDFIFISPVQVTPSHPGGDVLGWDKFQELAELAHMPAYALGGVDMQDMEHALALGAQGIAGIRAFKAE</sequence>
<keyword evidence="5" id="KW-0479">Metal-binding</keyword>
<dbReference type="InterPro" id="IPR047127">
    <property type="entry name" value="MutT-like"/>
</dbReference>
<reference evidence="19" key="1">
    <citation type="journal article" date="2019" name="Int. J. Syst. Evol. Microbiol.">
        <title>The Global Catalogue of Microorganisms (GCM) 10K type strain sequencing project: providing services to taxonomists for standard genome sequencing and annotation.</title>
        <authorList>
            <consortium name="The Broad Institute Genomics Platform"/>
            <consortium name="The Broad Institute Genome Sequencing Center for Infectious Disease"/>
            <person name="Wu L."/>
            <person name="Ma J."/>
        </authorList>
    </citation>
    <scope>NUCLEOTIDE SEQUENCE [LARGE SCALE GENOMIC DNA]</scope>
    <source>
        <strain evidence="19">KCTC 52438</strain>
    </source>
</reference>
<evidence type="ECO:0000259" key="17">
    <source>
        <dbReference type="PROSITE" id="PS51462"/>
    </source>
</evidence>
<evidence type="ECO:0000256" key="11">
    <source>
        <dbReference type="ARBA" id="ARBA00036904"/>
    </source>
</evidence>
<dbReference type="InterPro" id="IPR015797">
    <property type="entry name" value="NUDIX_hydrolase-like_dom_sf"/>
</dbReference>
<comment type="cofactor">
    <cofactor evidence="1">
        <name>Mg(2+)</name>
        <dbReference type="ChEBI" id="CHEBI:18420"/>
    </cofactor>
</comment>
<evidence type="ECO:0000256" key="5">
    <source>
        <dbReference type="ARBA" id="ARBA00022723"/>
    </source>
</evidence>
<dbReference type="SUPFAM" id="SSF55811">
    <property type="entry name" value="Nudix"/>
    <property type="match status" value="1"/>
</dbReference>
<evidence type="ECO:0000256" key="10">
    <source>
        <dbReference type="ARBA" id="ARBA00035861"/>
    </source>
</evidence>
<evidence type="ECO:0000256" key="9">
    <source>
        <dbReference type="ARBA" id="ARBA00023204"/>
    </source>
</evidence>
<evidence type="ECO:0000256" key="16">
    <source>
        <dbReference type="ARBA" id="ARBA00042798"/>
    </source>
</evidence>
<evidence type="ECO:0000256" key="1">
    <source>
        <dbReference type="ARBA" id="ARBA00001946"/>
    </source>
</evidence>